<evidence type="ECO:0000313" key="2">
    <source>
        <dbReference type="Proteomes" id="UP001515500"/>
    </source>
</evidence>
<feature type="compositionally biased region" description="Polar residues" evidence="1">
    <location>
        <begin position="1"/>
        <end position="14"/>
    </location>
</feature>
<evidence type="ECO:0000256" key="1">
    <source>
        <dbReference type="SAM" id="MobiDB-lite"/>
    </source>
</evidence>
<protein>
    <submittedName>
        <fullName evidence="3">Uncharacterized protein LOC120251948</fullName>
    </submittedName>
</protein>
<reference evidence="3" key="1">
    <citation type="submission" date="2025-08" db="UniProtKB">
        <authorList>
            <consortium name="RefSeq"/>
        </authorList>
    </citation>
    <scope>IDENTIFICATION</scope>
</reference>
<dbReference type="PANTHER" id="PTHR15835">
    <property type="entry name" value="NUCLEAR-INTERACTING PARTNER OF ALK"/>
    <property type="match status" value="1"/>
</dbReference>
<gene>
    <name evidence="3" type="primary">LOC120251948</name>
</gene>
<name>A0AB40APD0_DIOCR</name>
<proteinExistence type="predicted"/>
<dbReference type="Proteomes" id="UP001515500">
    <property type="component" value="Chromosome 20"/>
</dbReference>
<feature type="region of interest" description="Disordered" evidence="1">
    <location>
        <begin position="1"/>
        <end position="28"/>
    </location>
</feature>
<dbReference type="GeneID" id="120251948"/>
<dbReference type="RefSeq" id="XP_039116534.1">
    <property type="nucleotide sequence ID" value="XM_039260600.1"/>
</dbReference>
<dbReference type="GO" id="GO:0005634">
    <property type="term" value="C:nucleus"/>
    <property type="evidence" value="ECO:0007669"/>
    <property type="project" value="TreeGrafter"/>
</dbReference>
<organism evidence="2 3">
    <name type="scientific">Dioscorea cayennensis subsp. rotundata</name>
    <name type="common">White Guinea yam</name>
    <name type="synonym">Dioscorea rotundata</name>
    <dbReference type="NCBI Taxonomy" id="55577"/>
    <lineage>
        <taxon>Eukaryota</taxon>
        <taxon>Viridiplantae</taxon>
        <taxon>Streptophyta</taxon>
        <taxon>Embryophyta</taxon>
        <taxon>Tracheophyta</taxon>
        <taxon>Spermatophyta</taxon>
        <taxon>Magnoliopsida</taxon>
        <taxon>Liliopsida</taxon>
        <taxon>Dioscoreales</taxon>
        <taxon>Dioscoreaceae</taxon>
        <taxon>Dioscorea</taxon>
    </lineage>
</organism>
<dbReference type="PANTHER" id="PTHR15835:SF6">
    <property type="entry name" value="ZINC FINGER C3HC-TYPE PROTEIN 1"/>
    <property type="match status" value="1"/>
</dbReference>
<accession>A0AB40APD0</accession>
<evidence type="ECO:0000313" key="3">
    <source>
        <dbReference type="RefSeq" id="XP_039116534.1"/>
    </source>
</evidence>
<keyword evidence="2" id="KW-1185">Reference proteome</keyword>
<dbReference type="AlphaFoldDB" id="A0AB40APD0"/>
<sequence>MPNGINDSGTTDNNPGYAGEEAPHAVGAVGDDAKVEGLSSTSNATAISTHADVIEKDTYSSTTKKLALQKATESNHHEVSDARDAHSKFREFDPIRQHSPFCPWIAPIDGKSTYGWKLTLSALVQ</sequence>